<reference evidence="4" key="1">
    <citation type="journal article" date="2019" name="Int. J. Syst. Evol. Microbiol.">
        <title>The Global Catalogue of Microorganisms (GCM) 10K type strain sequencing project: providing services to taxonomists for standard genome sequencing and annotation.</title>
        <authorList>
            <consortium name="The Broad Institute Genomics Platform"/>
            <consortium name="The Broad Institute Genome Sequencing Center for Infectious Disease"/>
            <person name="Wu L."/>
            <person name="Ma J."/>
        </authorList>
    </citation>
    <scope>NUCLEOTIDE SEQUENCE [LARGE SCALE GENOMIC DNA]</scope>
    <source>
        <strain evidence="4">CGMCC 4.7178</strain>
    </source>
</reference>
<feature type="domain" description="AMP-binding enzyme C-terminal" evidence="2">
    <location>
        <begin position="420"/>
        <end position="495"/>
    </location>
</feature>
<dbReference type="InterPro" id="IPR042099">
    <property type="entry name" value="ANL_N_sf"/>
</dbReference>
<organism evidence="3 4">
    <name type="scientific">Streptomyces daqingensis</name>
    <dbReference type="NCBI Taxonomy" id="1472640"/>
    <lineage>
        <taxon>Bacteria</taxon>
        <taxon>Bacillati</taxon>
        <taxon>Actinomycetota</taxon>
        <taxon>Actinomycetes</taxon>
        <taxon>Kitasatosporales</taxon>
        <taxon>Streptomycetaceae</taxon>
        <taxon>Streptomyces</taxon>
    </lineage>
</organism>
<evidence type="ECO:0000313" key="4">
    <source>
        <dbReference type="Proteomes" id="UP000631535"/>
    </source>
</evidence>
<feature type="domain" description="AMP-dependent synthetase/ligase" evidence="1">
    <location>
        <begin position="15"/>
        <end position="370"/>
    </location>
</feature>
<dbReference type="PROSITE" id="PS00455">
    <property type="entry name" value="AMP_BINDING"/>
    <property type="match status" value="1"/>
</dbReference>
<sequence length="505" mass="53392">MSTEAGPVPLSGLLAAHAPDAQCLIFGDRRWTYSGLAAATDALAAEMAPVSGERVAFMLPNCPEAVTVYLACFRSGAVAAPFNTRYAPAEVEAALRRARPRWLIVHESLLGKLEEVQQEVLTGVRVLVAGSGEVPVTDRGRAPLAGRGDGLEPLAPLCASGARPTAPRPGPDRPALLFFTSGSTGPPKGVLHSQRSASAMLSSTSEAMGDVGSRDVTQVCDPLAHVSGFIETMTTLAAGGTVVLLDGFELDSFVTGLLTHRPTLICTHLDVLAQLVHAPGARGGWFSSLRGVYAGGDTFPAALQRDFRDLTGLAVGVGWGMTEAIWLTVDRTPGPDREGCVGVPVGGAEVRTDVTGELLVRGPMLMTGYWEDPRLTEDSFTGGWFRTGDLGTQDPDGAWWFEGRIKDLIVRRTSKITPGEVEAAINGHPDVAASAVVAAPDADEGQVPVAFVVPSPGRELTPEGLMAYLRERIAAYKLPARIHFLDRLPLTASGKIDHSDLRQLL</sequence>
<evidence type="ECO:0000259" key="1">
    <source>
        <dbReference type="Pfam" id="PF00501"/>
    </source>
</evidence>
<dbReference type="InterPro" id="IPR000873">
    <property type="entry name" value="AMP-dep_synth/lig_dom"/>
</dbReference>
<name>A0ABQ2MNZ0_9ACTN</name>
<dbReference type="Pfam" id="PF13193">
    <property type="entry name" value="AMP-binding_C"/>
    <property type="match status" value="1"/>
</dbReference>
<evidence type="ECO:0000259" key="2">
    <source>
        <dbReference type="Pfam" id="PF13193"/>
    </source>
</evidence>
<gene>
    <name evidence="3" type="ORF">GCM10012287_44490</name>
</gene>
<accession>A0ABQ2MNZ0</accession>
<keyword evidence="4" id="KW-1185">Reference proteome</keyword>
<dbReference type="InterPro" id="IPR045851">
    <property type="entry name" value="AMP-bd_C_sf"/>
</dbReference>
<protein>
    <submittedName>
        <fullName evidence="3">Acyl-CoA synthetase</fullName>
    </submittedName>
</protein>
<dbReference type="InterPro" id="IPR025110">
    <property type="entry name" value="AMP-bd_C"/>
</dbReference>
<dbReference type="EMBL" id="BMMP01000015">
    <property type="protein sequence ID" value="GGO54770.1"/>
    <property type="molecule type" value="Genomic_DNA"/>
</dbReference>
<comment type="caution">
    <text evidence="3">The sequence shown here is derived from an EMBL/GenBank/DDBJ whole genome shotgun (WGS) entry which is preliminary data.</text>
</comment>
<dbReference type="InterPro" id="IPR020845">
    <property type="entry name" value="AMP-binding_CS"/>
</dbReference>
<dbReference type="Pfam" id="PF00501">
    <property type="entry name" value="AMP-binding"/>
    <property type="match status" value="1"/>
</dbReference>
<dbReference type="PANTHER" id="PTHR43767:SF1">
    <property type="entry name" value="NONRIBOSOMAL PEPTIDE SYNTHASE PES1 (EUROFUNG)-RELATED"/>
    <property type="match status" value="1"/>
</dbReference>
<dbReference type="PANTHER" id="PTHR43767">
    <property type="entry name" value="LONG-CHAIN-FATTY-ACID--COA LIGASE"/>
    <property type="match status" value="1"/>
</dbReference>
<dbReference type="RefSeq" id="WP_189038966.1">
    <property type="nucleotide sequence ID" value="NZ_BMMP01000015.1"/>
</dbReference>
<dbReference type="InterPro" id="IPR050237">
    <property type="entry name" value="ATP-dep_AMP-bd_enzyme"/>
</dbReference>
<dbReference type="Gene3D" id="3.40.50.12780">
    <property type="entry name" value="N-terminal domain of ligase-like"/>
    <property type="match status" value="1"/>
</dbReference>
<evidence type="ECO:0000313" key="3">
    <source>
        <dbReference type="EMBL" id="GGO54770.1"/>
    </source>
</evidence>
<dbReference type="SUPFAM" id="SSF56801">
    <property type="entry name" value="Acetyl-CoA synthetase-like"/>
    <property type="match status" value="1"/>
</dbReference>
<dbReference type="Gene3D" id="3.30.300.30">
    <property type="match status" value="1"/>
</dbReference>
<dbReference type="Proteomes" id="UP000631535">
    <property type="component" value="Unassembled WGS sequence"/>
</dbReference>
<proteinExistence type="predicted"/>